<dbReference type="SUPFAM" id="SSF55103">
    <property type="entry name" value="FAD-linked oxidases, C-terminal domain"/>
    <property type="match status" value="1"/>
</dbReference>
<dbReference type="Proteomes" id="UP000808906">
    <property type="component" value="Unassembled WGS sequence"/>
</dbReference>
<sequence>MLDSESLNALAERLSPGAVLTDPDLLESYRQDWSFDPESGTPAVVVRAADTADVQEVLRFAVDHGVPVVPRGAGTSVVGGSTAIDGAITLSLERMTTISVDRESRTAVVEPGAATADVKGAAADAGLFYPPDPSSFEICSIGGNVATNAGGPCCAKYGVTSDYVLGLTVVLADGSAVELGGTRVKDSPGLALTKLFVGSEGTLGVITSVTLRLVPRPASPHTLVAYFPHMSDAAAAAQDIAAALSPSQLEIMDSAAIGLAEDFLRMDLDRTAGALLIARSDAGLGAPGEIDTMQKACKSHGAADVFATDDELEGEVFDRPRHAIYEALEQVGALISDDVAVPLRRLGELTDGLAAIAERHGTTIVSCTHAADELTHPVLGYPHGDDAAAVAAAAARSEIHELVVALGGTVPTEYGIGRHKRAALAAALSPELLALNRRIKHAVDPTGILNPKVLVSALGETGGRAG</sequence>
<accession>A0A9Q4ZWC2</accession>
<evidence type="ECO:0000256" key="4">
    <source>
        <dbReference type="ARBA" id="ARBA00023002"/>
    </source>
</evidence>
<evidence type="ECO:0000259" key="5">
    <source>
        <dbReference type="PROSITE" id="PS51387"/>
    </source>
</evidence>
<dbReference type="Gene3D" id="3.30.70.2740">
    <property type="match status" value="1"/>
</dbReference>
<dbReference type="Gene3D" id="1.10.45.10">
    <property type="entry name" value="Vanillyl-alcohol Oxidase, Chain A, domain 4"/>
    <property type="match status" value="1"/>
</dbReference>
<dbReference type="PANTHER" id="PTHR42934">
    <property type="entry name" value="GLYCOLATE OXIDASE SUBUNIT GLCD"/>
    <property type="match status" value="1"/>
</dbReference>
<keyword evidence="2" id="KW-0285">Flavoprotein</keyword>
<dbReference type="InterPro" id="IPR051914">
    <property type="entry name" value="FAD-linked_OxidoTrans_Type4"/>
</dbReference>
<dbReference type="Pfam" id="PF01565">
    <property type="entry name" value="FAD_binding_4"/>
    <property type="match status" value="1"/>
</dbReference>
<name>A0A9Q4ZWC2_RHOHA</name>
<evidence type="ECO:0000256" key="1">
    <source>
        <dbReference type="ARBA" id="ARBA00001974"/>
    </source>
</evidence>
<dbReference type="InterPro" id="IPR006094">
    <property type="entry name" value="Oxid_FAD_bind_N"/>
</dbReference>
<dbReference type="InterPro" id="IPR016164">
    <property type="entry name" value="FAD-linked_Oxase-like_C"/>
</dbReference>
<dbReference type="InterPro" id="IPR016169">
    <property type="entry name" value="FAD-bd_PCMH_sub2"/>
</dbReference>
<organism evidence="6 9">
    <name type="scientific">Rhodococcus hoagii</name>
    <name type="common">Corynebacterium equii</name>
    <dbReference type="NCBI Taxonomy" id="43767"/>
    <lineage>
        <taxon>Bacteria</taxon>
        <taxon>Bacillati</taxon>
        <taxon>Actinomycetota</taxon>
        <taxon>Actinomycetes</taxon>
        <taxon>Mycobacteriales</taxon>
        <taxon>Nocardiaceae</taxon>
        <taxon>Prescottella</taxon>
    </lineage>
</organism>
<dbReference type="InterPro" id="IPR016166">
    <property type="entry name" value="FAD-bd_PCMH"/>
</dbReference>
<dbReference type="GO" id="GO:0071949">
    <property type="term" value="F:FAD binding"/>
    <property type="evidence" value="ECO:0007669"/>
    <property type="project" value="InterPro"/>
</dbReference>
<keyword evidence="3" id="KW-0274">FAD</keyword>
<dbReference type="InterPro" id="IPR004113">
    <property type="entry name" value="FAD-bd_oxidored_4_C"/>
</dbReference>
<dbReference type="Pfam" id="PF02913">
    <property type="entry name" value="FAD-oxidase_C"/>
    <property type="match status" value="1"/>
</dbReference>
<evidence type="ECO:0000256" key="3">
    <source>
        <dbReference type="ARBA" id="ARBA00022827"/>
    </source>
</evidence>
<protein>
    <submittedName>
        <fullName evidence="6">FAD-binding protein</fullName>
    </submittedName>
</protein>
<dbReference type="Gene3D" id="3.30.465.10">
    <property type="match status" value="1"/>
</dbReference>
<dbReference type="Proteomes" id="UP000608063">
    <property type="component" value="Unassembled WGS sequence"/>
</dbReference>
<dbReference type="EMBL" id="WVDC01000004">
    <property type="protein sequence ID" value="NKW41855.1"/>
    <property type="molecule type" value="Genomic_DNA"/>
</dbReference>
<dbReference type="GO" id="GO:0016491">
    <property type="term" value="F:oxidoreductase activity"/>
    <property type="evidence" value="ECO:0007669"/>
    <property type="project" value="UniProtKB-KW"/>
</dbReference>
<dbReference type="FunFam" id="1.10.45.10:FF:000001">
    <property type="entry name" value="D-lactate dehydrogenase mitochondrial"/>
    <property type="match status" value="1"/>
</dbReference>
<evidence type="ECO:0000313" key="8">
    <source>
        <dbReference type="EMBL" id="NKW41855.1"/>
    </source>
</evidence>
<dbReference type="AlphaFoldDB" id="A0A9Q4ZWC2"/>
<evidence type="ECO:0000313" key="9">
    <source>
        <dbReference type="Proteomes" id="UP000808906"/>
    </source>
</evidence>
<evidence type="ECO:0000313" key="7">
    <source>
        <dbReference type="EMBL" id="NKT79219.1"/>
    </source>
</evidence>
<evidence type="ECO:0000313" key="6">
    <source>
        <dbReference type="EMBL" id="MBM4566392.1"/>
    </source>
</evidence>
<keyword evidence="4" id="KW-0560">Oxidoreductase</keyword>
<dbReference type="PANTHER" id="PTHR42934:SF2">
    <property type="entry name" value="GLYCOLATE OXIDASE SUBUNIT GLCD"/>
    <property type="match status" value="1"/>
</dbReference>
<dbReference type="PROSITE" id="PS51387">
    <property type="entry name" value="FAD_PCMH"/>
    <property type="match status" value="1"/>
</dbReference>
<dbReference type="EMBL" id="WVBC01000030">
    <property type="protein sequence ID" value="NKT79219.1"/>
    <property type="molecule type" value="Genomic_DNA"/>
</dbReference>
<feature type="domain" description="FAD-binding PCMH-type" evidence="5">
    <location>
        <begin position="38"/>
        <end position="216"/>
    </location>
</feature>
<dbReference type="InterPro" id="IPR016171">
    <property type="entry name" value="Vanillyl_alc_oxidase_C-sub2"/>
</dbReference>
<comment type="caution">
    <text evidence="6">The sequence shown here is derived from an EMBL/GenBank/DDBJ whole genome shotgun (WGS) entry which is preliminary data.</text>
</comment>
<reference evidence="7" key="2">
    <citation type="journal article" date="2020" name="Environ. Microbiol.">
        <title>The novel and transferable erm(51) gene confers Macrolides, Lincosamides, and Streptogramins B (MLSB) resistance to clonal Rhodococcus equi in the environment.</title>
        <authorList>
            <person name="Huber L."/>
            <person name="Giguere S."/>
            <person name="Slovis N.M."/>
            <person name="Alvarez-Narvaez S."/>
            <person name="Hart K.A."/>
            <person name="Greiter M."/>
            <person name="Morris E.R.A."/>
            <person name="Cohen N.D."/>
        </authorList>
    </citation>
    <scope>NUCLEOTIDE SEQUENCE</scope>
    <source>
        <strain evidence="7">Lh_116_1</strain>
        <strain evidence="8">Lh_16_1</strain>
    </source>
</reference>
<dbReference type="InterPro" id="IPR036318">
    <property type="entry name" value="FAD-bd_PCMH-like_sf"/>
</dbReference>
<gene>
    <name evidence="6" type="ORF">GS441_13370</name>
    <name evidence="7" type="ORF">GS882_14005</name>
    <name evidence="8" type="ORF">GS947_09575</name>
</gene>
<comment type="cofactor">
    <cofactor evidence="1">
        <name>FAD</name>
        <dbReference type="ChEBI" id="CHEBI:57692"/>
    </cofactor>
</comment>
<dbReference type="EMBL" id="WUXR01000006">
    <property type="protein sequence ID" value="MBM4566392.1"/>
    <property type="molecule type" value="Genomic_DNA"/>
</dbReference>
<reference evidence="6" key="1">
    <citation type="submission" date="2019-11" db="EMBL/GenBank/DDBJ databases">
        <title>Spread of Macrolides and rifampicin resistant Rhodococcus equi in clinical isolates in the USA.</title>
        <authorList>
            <person name="Alvarez-Narvaez S."/>
            <person name="Huber L."/>
            <person name="Cohen N.D."/>
            <person name="Slovis N."/>
            <person name="Greiter M."/>
            <person name="Giguere S."/>
            <person name="Hart K."/>
        </authorList>
    </citation>
    <scope>NUCLEOTIDE SEQUENCE</scope>
    <source>
        <strain evidence="6">Lh_17</strain>
    </source>
</reference>
<dbReference type="RefSeq" id="WP_084962569.1">
    <property type="nucleotide sequence ID" value="NZ_CP095477.1"/>
</dbReference>
<proteinExistence type="predicted"/>
<dbReference type="Proteomes" id="UP000603463">
    <property type="component" value="Unassembled WGS sequence"/>
</dbReference>
<evidence type="ECO:0000256" key="2">
    <source>
        <dbReference type="ARBA" id="ARBA00022630"/>
    </source>
</evidence>
<dbReference type="SUPFAM" id="SSF56176">
    <property type="entry name" value="FAD-binding/transporter-associated domain-like"/>
    <property type="match status" value="1"/>
</dbReference>